<dbReference type="Proteomes" id="UP000198553">
    <property type="component" value="Unassembled WGS sequence"/>
</dbReference>
<dbReference type="STRING" id="930146.SAMN05192533_10575"/>
<protein>
    <submittedName>
        <fullName evidence="1">Uncharacterized protein</fullName>
    </submittedName>
</protein>
<evidence type="ECO:0000313" key="1">
    <source>
        <dbReference type="EMBL" id="SEM71832.1"/>
    </source>
</evidence>
<organism evidence="1 2">
    <name type="scientific">Mesobacillus persicus</name>
    <dbReference type="NCBI Taxonomy" id="930146"/>
    <lineage>
        <taxon>Bacteria</taxon>
        <taxon>Bacillati</taxon>
        <taxon>Bacillota</taxon>
        <taxon>Bacilli</taxon>
        <taxon>Bacillales</taxon>
        <taxon>Bacillaceae</taxon>
        <taxon>Mesobacillus</taxon>
    </lineage>
</organism>
<keyword evidence="2" id="KW-1185">Reference proteome</keyword>
<gene>
    <name evidence="1" type="ORF">SAMN05192533_10575</name>
</gene>
<proteinExistence type="predicted"/>
<sequence length="129" mass="14592">MDKTALVEMDFKNGETLIKSLDQAQFHVHSAFWFFNSESEQWRLMIASELVDDLGPKVAYTQIKTVIDHSEPSIGIELQNISVISPSNILIKILGSAIKTSPTDINGIRFSRNTIGNSFIEDVYIYRLQ</sequence>
<name>A0A1H8AM34_9BACI</name>
<accession>A0A1H8AM34</accession>
<dbReference type="RefSeq" id="WP_090743750.1">
    <property type="nucleotide sequence ID" value="NZ_FOBW01000005.1"/>
</dbReference>
<dbReference type="AlphaFoldDB" id="A0A1H8AM34"/>
<dbReference type="EMBL" id="FOBW01000005">
    <property type="protein sequence ID" value="SEM71832.1"/>
    <property type="molecule type" value="Genomic_DNA"/>
</dbReference>
<evidence type="ECO:0000313" key="2">
    <source>
        <dbReference type="Proteomes" id="UP000198553"/>
    </source>
</evidence>
<reference evidence="2" key="1">
    <citation type="submission" date="2016-10" db="EMBL/GenBank/DDBJ databases">
        <authorList>
            <person name="Varghese N."/>
            <person name="Submissions S."/>
        </authorList>
    </citation>
    <scope>NUCLEOTIDE SEQUENCE [LARGE SCALE GENOMIC DNA]</scope>
    <source>
        <strain evidence="2">B48,IBRC-M 10115,DSM 25386,CECT 8001</strain>
    </source>
</reference>
<dbReference type="OrthoDB" id="5567843at2"/>